<dbReference type="EMBL" id="WMEQ01000005">
    <property type="protein sequence ID" value="MYL33831.1"/>
    <property type="molecule type" value="Genomic_DNA"/>
</dbReference>
<feature type="compositionally biased region" description="Polar residues" evidence="1">
    <location>
        <begin position="156"/>
        <end position="204"/>
    </location>
</feature>
<feature type="compositionally biased region" description="Polar residues" evidence="1">
    <location>
        <begin position="233"/>
        <end position="249"/>
    </location>
</feature>
<reference evidence="3 4" key="1">
    <citation type="submission" date="2019-11" db="EMBL/GenBank/DDBJ databases">
        <title>Genome sequences of 17 halophilic strains isolated from different environments.</title>
        <authorList>
            <person name="Furrow R.E."/>
        </authorList>
    </citation>
    <scope>NUCLEOTIDE SEQUENCE [LARGE SCALE GENOMIC DNA]</scope>
    <source>
        <strain evidence="3 4">22514_16_FS</strain>
    </source>
</reference>
<proteinExistence type="predicted"/>
<feature type="compositionally biased region" description="Polar residues" evidence="1">
    <location>
        <begin position="266"/>
        <end position="307"/>
    </location>
</feature>
<feature type="transmembrane region" description="Helical" evidence="2">
    <location>
        <begin position="526"/>
        <end position="547"/>
    </location>
</feature>
<feature type="compositionally biased region" description="Polar residues" evidence="1">
    <location>
        <begin position="66"/>
        <end position="79"/>
    </location>
</feature>
<dbReference type="AlphaFoldDB" id="A0A6I5A3B3"/>
<evidence type="ECO:0000256" key="1">
    <source>
        <dbReference type="SAM" id="MobiDB-lite"/>
    </source>
</evidence>
<accession>A0A6I5A3B3</accession>
<feature type="transmembrane region" description="Helical" evidence="2">
    <location>
        <begin position="12"/>
        <end position="35"/>
    </location>
</feature>
<comment type="caution">
    <text evidence="3">The sequence shown here is derived from an EMBL/GenBank/DDBJ whole genome shotgun (WGS) entry which is preliminary data.</text>
</comment>
<keyword evidence="2" id="KW-1133">Transmembrane helix</keyword>
<feature type="compositionally biased region" description="Polar residues" evidence="1">
    <location>
        <begin position="120"/>
        <end position="148"/>
    </location>
</feature>
<evidence type="ECO:0000313" key="3">
    <source>
        <dbReference type="EMBL" id="MYL33831.1"/>
    </source>
</evidence>
<feature type="compositionally biased region" description="Low complexity" evidence="1">
    <location>
        <begin position="250"/>
        <end position="260"/>
    </location>
</feature>
<keyword evidence="2" id="KW-0472">Membrane</keyword>
<dbReference type="RefSeq" id="WP_160909547.1">
    <property type="nucleotide sequence ID" value="NZ_WMEQ01000005.1"/>
</dbReference>
<feature type="region of interest" description="Disordered" evidence="1">
    <location>
        <begin position="63"/>
        <end position="307"/>
    </location>
</feature>
<sequence length="591" mass="60602">MRWKRQSLVKYTSAVLAFTIILLNLFPIVTLAGFIKPGTPISPGSPIQPGDAIPEGKMIVPGDVQKNGQPSTNGKSITSGKPIIEGESNREGGFIVPNAPYPAAIPSNSSVSDIGGTPLQGGQDTNGSAVNPGKGNSSGQVPNGNASNPGEGLSGGQTSNGSTNASGKEQNNGQIANNGSPINSGNELRNSTTTQGEGTDGNRTSEGEAINPQGQGLDGDNPNAANNLGIPTPNGSITNSAQGTVRGQDSNSSSNQNPNSLAGERTNGNEIRQGNPSKTQSSLKNNSSNTDSKLNVSGTSNTSSEDQGSNSFLAAMFASGGEHESTADKSVAVVKDVRRYVTNFGDDMAQAAAAKAAGFKFDYKGNNWYSIKGKQQLDNKVSNWFYNRYRSYSQGGHTKSFGPYSRRVKLNGKYNAFMSSKNLGKSSATKLQLAKAGAKDSLSKNFNPKTAFRLSNISKLNGAVTVGLSSWNSISEYNSNADKEFASTNFAADLTTDVAIGVGTTAASGAVSAMVAGAVAGSTVPVAGTIAGAAAGLALSIGASLFLNSRIGRKLKNGLSNTIKKGYDGIVNAGKKAVSAVKNGLSGLFGT</sequence>
<dbReference type="OrthoDB" id="2732461at2"/>
<protein>
    <submittedName>
        <fullName evidence="3">Uncharacterized protein</fullName>
    </submittedName>
</protein>
<keyword evidence="2" id="KW-0812">Transmembrane</keyword>
<dbReference type="Proteomes" id="UP000468638">
    <property type="component" value="Unassembled WGS sequence"/>
</dbReference>
<name>A0A6I5A3B3_9BACI</name>
<evidence type="ECO:0000256" key="2">
    <source>
        <dbReference type="SAM" id="Phobius"/>
    </source>
</evidence>
<evidence type="ECO:0000313" key="4">
    <source>
        <dbReference type="Proteomes" id="UP000468638"/>
    </source>
</evidence>
<organism evidence="3 4">
    <name type="scientific">Pontibacillus yanchengensis</name>
    <dbReference type="NCBI Taxonomy" id="462910"/>
    <lineage>
        <taxon>Bacteria</taxon>
        <taxon>Bacillati</taxon>
        <taxon>Bacillota</taxon>
        <taxon>Bacilli</taxon>
        <taxon>Bacillales</taxon>
        <taxon>Bacillaceae</taxon>
        <taxon>Pontibacillus</taxon>
    </lineage>
</organism>
<gene>
    <name evidence="3" type="ORF">GLW05_09490</name>
</gene>